<dbReference type="EMBL" id="FQTT01000014">
    <property type="protein sequence ID" value="SHE26394.1"/>
    <property type="molecule type" value="Genomic_DNA"/>
</dbReference>
<proteinExistence type="predicted"/>
<dbReference type="AlphaFoldDB" id="A0A1M4S2C7"/>
<dbReference type="STRING" id="1892869.ACGLYG10_2645"/>
<organism evidence="2 3">
    <name type="scientific">Actinomyces glycerinitolerans</name>
    <dbReference type="NCBI Taxonomy" id="1892869"/>
    <lineage>
        <taxon>Bacteria</taxon>
        <taxon>Bacillati</taxon>
        <taxon>Actinomycetota</taxon>
        <taxon>Actinomycetes</taxon>
        <taxon>Actinomycetales</taxon>
        <taxon>Actinomycetaceae</taxon>
        <taxon>Actinomyces</taxon>
    </lineage>
</organism>
<accession>A0A1M4S2C7</accession>
<name>A0A1M4S2C7_9ACTO</name>
<gene>
    <name evidence="2" type="ORF">ACGLYG10_2645</name>
</gene>
<protein>
    <submittedName>
        <fullName evidence="2">Uncharacterized protein</fullName>
    </submittedName>
</protein>
<feature type="region of interest" description="Disordered" evidence="1">
    <location>
        <begin position="1"/>
        <end position="42"/>
    </location>
</feature>
<keyword evidence="3" id="KW-1185">Reference proteome</keyword>
<evidence type="ECO:0000313" key="2">
    <source>
        <dbReference type="EMBL" id="SHE26394.1"/>
    </source>
</evidence>
<evidence type="ECO:0000313" key="3">
    <source>
        <dbReference type="Proteomes" id="UP000184291"/>
    </source>
</evidence>
<dbReference type="Proteomes" id="UP000184291">
    <property type="component" value="Unassembled WGS sequence"/>
</dbReference>
<reference evidence="3" key="1">
    <citation type="submission" date="2016-09" db="EMBL/GenBank/DDBJ databases">
        <authorList>
            <person name="Strepis N."/>
        </authorList>
    </citation>
    <scope>NUCLEOTIDE SEQUENCE [LARGE SCALE GENOMIC DNA]</scope>
</reference>
<feature type="compositionally biased region" description="Basic and acidic residues" evidence="1">
    <location>
        <begin position="16"/>
        <end position="30"/>
    </location>
</feature>
<evidence type="ECO:0000256" key="1">
    <source>
        <dbReference type="SAM" id="MobiDB-lite"/>
    </source>
</evidence>
<sequence>MIGDKRLPPARSPIVEPHDSNESETEDRYSKHVCPGFGQSTGTLDHTVMFGA</sequence>